<dbReference type="Gene3D" id="1.20.1250.20">
    <property type="entry name" value="MFS general substrate transporter like domains"/>
    <property type="match status" value="1"/>
</dbReference>
<evidence type="ECO:0000313" key="6">
    <source>
        <dbReference type="EMBL" id="MBP4141226.1"/>
    </source>
</evidence>
<evidence type="ECO:0000256" key="3">
    <source>
        <dbReference type="ARBA" id="ARBA00022989"/>
    </source>
</evidence>
<feature type="transmembrane region" description="Helical" evidence="5">
    <location>
        <begin position="53"/>
        <end position="71"/>
    </location>
</feature>
<name>A0ABS5CRH5_9FLAO</name>
<dbReference type="PANTHER" id="PTHR23501:SF5">
    <property type="entry name" value="TRANSPORT PROTEIN"/>
    <property type="match status" value="1"/>
</dbReference>
<dbReference type="SUPFAM" id="SSF103473">
    <property type="entry name" value="MFS general substrate transporter"/>
    <property type="match status" value="1"/>
</dbReference>
<keyword evidence="4 5" id="KW-0472">Membrane</keyword>
<evidence type="ECO:0000313" key="7">
    <source>
        <dbReference type="Proteomes" id="UP000674217"/>
    </source>
</evidence>
<feature type="transmembrane region" description="Helical" evidence="5">
    <location>
        <begin position="83"/>
        <end position="100"/>
    </location>
</feature>
<dbReference type="Proteomes" id="UP000674217">
    <property type="component" value="Unassembled WGS sequence"/>
</dbReference>
<keyword evidence="3 5" id="KW-1133">Transmembrane helix</keyword>
<evidence type="ECO:0000256" key="1">
    <source>
        <dbReference type="ARBA" id="ARBA00004141"/>
    </source>
</evidence>
<dbReference type="PANTHER" id="PTHR23501">
    <property type="entry name" value="MAJOR FACILITATOR SUPERFAMILY"/>
    <property type="match status" value="1"/>
</dbReference>
<feature type="transmembrane region" description="Helical" evidence="5">
    <location>
        <begin position="173"/>
        <end position="193"/>
    </location>
</feature>
<comment type="subcellular location">
    <subcellularLocation>
        <location evidence="1">Membrane</location>
        <topology evidence="1">Multi-pass membrane protein</topology>
    </subcellularLocation>
</comment>
<evidence type="ECO:0000256" key="2">
    <source>
        <dbReference type="ARBA" id="ARBA00022692"/>
    </source>
</evidence>
<feature type="transmembrane region" description="Helical" evidence="5">
    <location>
        <begin position="368"/>
        <end position="393"/>
    </location>
</feature>
<sequence length="530" mass="60975">MMLPKIFLFKDWVPNWLIKIVLFIVLLPSLVLFFLPMTNVAAAAGNTGIETYDVIYSVALFYAGYVSFFSLERRFFRFLAAKEYFIIITIIQIVTSYICYSTQQVAILFVFRFIQGMAFTMTVNLSLSLIYSQLRTERARIIGYSIFFGMLVCMIPLNNFLTANIVDSFNFNFLYKCAIFSYFPSLVFIYLFMNNVHLDVKFPLYQLDWASFILYACFVCLIGYIMVYGQEYYWLEDPRIFWSIVSIFVLLVLFLLRQSSLKRPYFDLAVFRYRNFYIGGAVILIFYICRFALGVTTTYFQTVLKLDPLHIGDITLLNILGIVVGVISAGVYILQHRPIRLLWLYGFSLLLIYHAGMIFLFTTQANEGYFYLPLFLQGLGVGTLMTPSIIFMVSSVPERFGVTSAGICLLMRCLGFYLSAGLMNYYELFSKSKHFNTFQNQISVLNPIAKQQLVKYSNSLIVHGSALGKSTKLSNKIVVNAVNVQNHIRFGIDYYEMICTLLVVTLLLVALFPYINRTIVTISKNQPSPF</sequence>
<feature type="transmembrane region" description="Helical" evidence="5">
    <location>
        <begin position="141"/>
        <end position="161"/>
    </location>
</feature>
<keyword evidence="2 5" id="KW-0812">Transmembrane</keyword>
<feature type="transmembrane region" description="Helical" evidence="5">
    <location>
        <begin position="276"/>
        <end position="295"/>
    </location>
</feature>
<feature type="transmembrane region" description="Helical" evidence="5">
    <location>
        <begin position="205"/>
        <end position="227"/>
    </location>
</feature>
<comment type="caution">
    <text evidence="6">The sequence shown here is derived from an EMBL/GenBank/DDBJ whole genome shotgun (WGS) entry which is preliminary data.</text>
</comment>
<evidence type="ECO:0000256" key="5">
    <source>
        <dbReference type="SAM" id="Phobius"/>
    </source>
</evidence>
<protein>
    <submittedName>
        <fullName evidence="6">Beta-carotene 15,15'-monooxygenase</fullName>
    </submittedName>
</protein>
<dbReference type="EMBL" id="JAGFBU010000001">
    <property type="protein sequence ID" value="MBP4141226.1"/>
    <property type="molecule type" value="Genomic_DNA"/>
</dbReference>
<feature type="transmembrane region" description="Helical" evidence="5">
    <location>
        <begin position="239"/>
        <end position="256"/>
    </location>
</feature>
<gene>
    <name evidence="6" type="ORF">J3S90_05355</name>
</gene>
<keyword evidence="7" id="KW-1185">Reference proteome</keyword>
<feature type="transmembrane region" description="Helical" evidence="5">
    <location>
        <begin position="494"/>
        <end position="515"/>
    </location>
</feature>
<feature type="transmembrane region" description="Helical" evidence="5">
    <location>
        <begin position="405"/>
        <end position="426"/>
    </location>
</feature>
<feature type="transmembrane region" description="Helical" evidence="5">
    <location>
        <begin position="106"/>
        <end position="129"/>
    </location>
</feature>
<evidence type="ECO:0000256" key="4">
    <source>
        <dbReference type="ARBA" id="ARBA00023136"/>
    </source>
</evidence>
<feature type="transmembrane region" description="Helical" evidence="5">
    <location>
        <begin position="315"/>
        <end position="334"/>
    </location>
</feature>
<reference evidence="6 7" key="1">
    <citation type="submission" date="2021-03" db="EMBL/GenBank/DDBJ databases">
        <title>Flavobacterium Flabelliformis Sp. Nov. And Flavobacterium Geliluteum Sp. Nov., Two Novel Multidrug Resistant Psychrophilic Species Isolated From Antarctica.</title>
        <authorList>
            <person name="Kralova S."/>
            <person name="Busse H.J."/>
            <person name="Bezdicek M."/>
            <person name="Nykrynova M."/>
            <person name="Kroupova E."/>
            <person name="Krsek D."/>
            <person name="Sedlacek I."/>
        </authorList>
    </citation>
    <scope>NUCLEOTIDE SEQUENCE [LARGE SCALE GENOMIC DNA]</scope>
    <source>
        <strain evidence="6 7">P4023</strain>
    </source>
</reference>
<organism evidence="6 7">
    <name type="scientific">Flavobacterium flabelliforme</name>
    <dbReference type="NCBI Taxonomy" id="2816119"/>
    <lineage>
        <taxon>Bacteria</taxon>
        <taxon>Pseudomonadati</taxon>
        <taxon>Bacteroidota</taxon>
        <taxon>Flavobacteriia</taxon>
        <taxon>Flavobacteriales</taxon>
        <taxon>Flavobacteriaceae</taxon>
        <taxon>Flavobacterium</taxon>
    </lineage>
</organism>
<dbReference type="InterPro" id="IPR036259">
    <property type="entry name" value="MFS_trans_sf"/>
</dbReference>
<proteinExistence type="predicted"/>
<accession>A0ABS5CRH5</accession>
<feature type="transmembrane region" description="Helical" evidence="5">
    <location>
        <begin position="341"/>
        <end position="362"/>
    </location>
</feature>